<dbReference type="EMBL" id="CP042425">
    <property type="protein sequence ID" value="QEL15656.1"/>
    <property type="molecule type" value="Genomic_DNA"/>
</dbReference>
<dbReference type="InterPro" id="IPR050816">
    <property type="entry name" value="Flavin-dep_Halogenase_NPB"/>
</dbReference>
<reference evidence="3" key="1">
    <citation type="submission" date="2019-08" db="EMBL/GenBank/DDBJ databases">
        <title>Limnoglobus roseus gen. nov., sp. nov., a novel freshwater planctomycete with a giant genome from the family Gemmataceae.</title>
        <authorList>
            <person name="Kulichevskaya I.S."/>
            <person name="Naumoff D.G."/>
            <person name="Miroshnikov K."/>
            <person name="Ivanova A."/>
            <person name="Philippov D.A."/>
            <person name="Hakobyan A."/>
            <person name="Rijpstra I.C."/>
            <person name="Sinninghe Damste J.S."/>
            <person name="Liesack W."/>
            <person name="Dedysh S.N."/>
        </authorList>
    </citation>
    <scope>NUCLEOTIDE SEQUENCE [LARGE SCALE GENOMIC DNA]</scope>
    <source>
        <strain evidence="3">PX52</strain>
    </source>
</reference>
<keyword evidence="3" id="KW-1185">Reference proteome</keyword>
<dbReference type="PANTHER" id="PTHR43747:SF1">
    <property type="entry name" value="SLR1998 PROTEIN"/>
    <property type="match status" value="1"/>
</dbReference>
<name>A0A5C1AC89_9BACT</name>
<dbReference type="RefSeq" id="WP_149110451.1">
    <property type="nucleotide sequence ID" value="NZ_CP042425.1"/>
</dbReference>
<dbReference type="SUPFAM" id="SSF51905">
    <property type="entry name" value="FAD/NAD(P)-binding domain"/>
    <property type="match status" value="1"/>
</dbReference>
<dbReference type="PRINTS" id="PR00420">
    <property type="entry name" value="RNGMNOXGNASE"/>
</dbReference>
<dbReference type="PANTHER" id="PTHR43747">
    <property type="entry name" value="FAD-BINDING PROTEIN"/>
    <property type="match status" value="1"/>
</dbReference>
<organism evidence="2 3">
    <name type="scientific">Limnoglobus roseus</name>
    <dbReference type="NCBI Taxonomy" id="2598579"/>
    <lineage>
        <taxon>Bacteria</taxon>
        <taxon>Pseudomonadati</taxon>
        <taxon>Planctomycetota</taxon>
        <taxon>Planctomycetia</taxon>
        <taxon>Gemmatales</taxon>
        <taxon>Gemmataceae</taxon>
        <taxon>Limnoglobus</taxon>
    </lineage>
</organism>
<accession>A0A5C1AC89</accession>
<dbReference type="InterPro" id="IPR002938">
    <property type="entry name" value="FAD-bd"/>
</dbReference>
<dbReference type="KEGG" id="lrs:PX52LOC_02591"/>
<dbReference type="Proteomes" id="UP000324974">
    <property type="component" value="Chromosome"/>
</dbReference>
<protein>
    <submittedName>
        <fullName evidence="2">NAD(P)/FAD-dependent oxidoreductase</fullName>
    </submittedName>
</protein>
<evidence type="ECO:0000259" key="1">
    <source>
        <dbReference type="Pfam" id="PF01494"/>
    </source>
</evidence>
<dbReference type="Pfam" id="PF01494">
    <property type="entry name" value="FAD_binding_3"/>
    <property type="match status" value="1"/>
</dbReference>
<dbReference type="Gene3D" id="3.50.50.60">
    <property type="entry name" value="FAD/NAD(P)-binding domain"/>
    <property type="match status" value="1"/>
</dbReference>
<evidence type="ECO:0000313" key="2">
    <source>
        <dbReference type="EMBL" id="QEL15656.1"/>
    </source>
</evidence>
<sequence>MDKQPDVVVIGGGPAGSTAATILAQHGHSVTLLEREKFPRFHIGESFMPDTYWILRRLGMVEKMKTSDFVQKYSVQFVNASGQESQPFYFFENNPHECSQTWQVLRSEFDEILLRNSESFGVDVREETRVLDVLFDGDRQTGVRIRNKDGTDETLTPKVVVDASGQSSVIAHRLKLRQTDPKLQKASVWSYFKGAKREPGKFDVGATLVLQLKDKKGWFWYIPQHNDVVSVGVVAEKTDLFRDDSSAEEIFWREVENCPAIKQRIEGSERVDVYRTTKDYTYRSTRCAGDGWVLVGDAFGFLDPIYSTGLQLAFRSGSMAADAISEAIKANDFSAAQLGKWGPDFVTGMDRIRKLVYAFYEGFNFGAFVRKYPHHKRHITDLLIGDFFKDAIDEVWEPLADVIRSEAEKREMATA</sequence>
<dbReference type="InterPro" id="IPR036188">
    <property type="entry name" value="FAD/NAD-bd_sf"/>
</dbReference>
<dbReference type="OrthoDB" id="9806565at2"/>
<dbReference type="GO" id="GO:0071949">
    <property type="term" value="F:FAD binding"/>
    <property type="evidence" value="ECO:0007669"/>
    <property type="project" value="InterPro"/>
</dbReference>
<dbReference type="AlphaFoldDB" id="A0A5C1AC89"/>
<gene>
    <name evidence="2" type="ORF">PX52LOC_02591</name>
</gene>
<proteinExistence type="predicted"/>
<evidence type="ECO:0000313" key="3">
    <source>
        <dbReference type="Proteomes" id="UP000324974"/>
    </source>
</evidence>
<feature type="domain" description="FAD-binding" evidence="1">
    <location>
        <begin position="6"/>
        <end position="328"/>
    </location>
</feature>